<dbReference type="Proteomes" id="UP001310386">
    <property type="component" value="Unassembled WGS sequence"/>
</dbReference>
<dbReference type="PRINTS" id="PR00834">
    <property type="entry name" value="PROTEASES2C"/>
</dbReference>
<dbReference type="PANTHER" id="PTHR22939:SF129">
    <property type="entry name" value="SERINE PROTEASE HTRA2, MITOCHONDRIAL"/>
    <property type="match status" value="1"/>
</dbReference>
<name>A0ABU5ZJM1_9BACL</name>
<evidence type="ECO:0000256" key="2">
    <source>
        <dbReference type="SAM" id="SignalP"/>
    </source>
</evidence>
<gene>
    <name evidence="3" type="ORF">VF724_11970</name>
</gene>
<keyword evidence="1" id="KW-0720">Serine protease</keyword>
<dbReference type="Pfam" id="PF13365">
    <property type="entry name" value="Trypsin_2"/>
    <property type="match status" value="1"/>
</dbReference>
<dbReference type="InterPro" id="IPR036034">
    <property type="entry name" value="PDZ_sf"/>
</dbReference>
<dbReference type="RefSeq" id="WP_371754498.1">
    <property type="nucleotide sequence ID" value="NZ_JAYJLD010000016.1"/>
</dbReference>
<dbReference type="InterPro" id="IPR001940">
    <property type="entry name" value="Peptidase_S1C"/>
</dbReference>
<evidence type="ECO:0000313" key="4">
    <source>
        <dbReference type="Proteomes" id="UP001310386"/>
    </source>
</evidence>
<sequence length="371" mass="39784">MRSSFIRIFSVMLVLTMTYGLNAEAVGSVGQSMDMDAKLINGEVYVKASSMVQALGGSGKYDSKSGKFHYTGSIPDVIDKVSPSVVAIIGKPSNVPGSQDGNRFQLAHGTGVIVKADGWIITNAHVVKDMKNIVVVTSDGKQYAGKQTNIDEESDLALVKINASGLTPAKFNTDGHIRVGETVIAMGTPISFALRNSATVGVISGMNRAVNSNYRLLQTDAAINPGNSGGPLINLNGEVVGINSLKFVEVSVDNMGFAVPADTVQYVLKHFWKYGKVKRPDPGFLLEESWESVVGLPSNEPLKVTAVQSTSSAYEKGVREGDILYSIENSNVSTITDMNELLKNYLPGDKVQMMFQSNGDLVKRVIILGEK</sequence>
<accession>A0ABU5ZJM1</accession>
<keyword evidence="2" id="KW-0732">Signal</keyword>
<feature type="signal peptide" evidence="2">
    <location>
        <begin position="1"/>
        <end position="23"/>
    </location>
</feature>
<keyword evidence="1" id="KW-0645">Protease</keyword>
<dbReference type="EMBL" id="JAYJLD010000016">
    <property type="protein sequence ID" value="MEB3102378.1"/>
    <property type="molecule type" value="Genomic_DNA"/>
</dbReference>
<proteinExistence type="predicted"/>
<keyword evidence="4" id="KW-1185">Reference proteome</keyword>
<protein>
    <submittedName>
        <fullName evidence="3">Trypsin-like peptidase domain-containing protein</fullName>
    </submittedName>
</protein>
<dbReference type="Gene3D" id="2.40.10.120">
    <property type="match status" value="1"/>
</dbReference>
<dbReference type="PANTHER" id="PTHR22939">
    <property type="entry name" value="SERINE PROTEASE FAMILY S1C HTRA-RELATED"/>
    <property type="match status" value="1"/>
</dbReference>
<dbReference type="Gene3D" id="2.30.42.10">
    <property type="match status" value="1"/>
</dbReference>
<comment type="caution">
    <text evidence="3">The sequence shown here is derived from an EMBL/GenBank/DDBJ whole genome shotgun (WGS) entry which is preliminary data.</text>
</comment>
<evidence type="ECO:0000256" key="1">
    <source>
        <dbReference type="ARBA" id="ARBA00022825"/>
    </source>
</evidence>
<evidence type="ECO:0000313" key="3">
    <source>
        <dbReference type="EMBL" id="MEB3102378.1"/>
    </source>
</evidence>
<feature type="chain" id="PRO_5045883663" evidence="2">
    <location>
        <begin position="24"/>
        <end position="371"/>
    </location>
</feature>
<organism evidence="3 4">
    <name type="scientific">Ferviditalea candida</name>
    <dbReference type="NCBI Taxonomy" id="3108399"/>
    <lineage>
        <taxon>Bacteria</taxon>
        <taxon>Bacillati</taxon>
        <taxon>Bacillota</taxon>
        <taxon>Bacilli</taxon>
        <taxon>Bacillales</taxon>
        <taxon>Paenibacillaceae</taxon>
        <taxon>Ferviditalea</taxon>
    </lineage>
</organism>
<keyword evidence="1" id="KW-0378">Hydrolase</keyword>
<dbReference type="InterPro" id="IPR009003">
    <property type="entry name" value="Peptidase_S1_PA"/>
</dbReference>
<reference evidence="3" key="1">
    <citation type="submission" date="2023-12" db="EMBL/GenBank/DDBJ databases">
        <title>Fervidustalea candida gen. nov., sp. nov., a novel member of the family Paenibacillaceae isolated from a geothermal area.</title>
        <authorList>
            <person name="Li W.-J."/>
            <person name="Jiao J.-Y."/>
            <person name="Chen Y."/>
        </authorList>
    </citation>
    <scope>NUCLEOTIDE SEQUENCE</scope>
    <source>
        <strain evidence="3">SYSU GA230002</strain>
    </source>
</reference>
<dbReference type="SUPFAM" id="SSF50156">
    <property type="entry name" value="PDZ domain-like"/>
    <property type="match status" value="1"/>
</dbReference>
<dbReference type="SUPFAM" id="SSF50494">
    <property type="entry name" value="Trypsin-like serine proteases"/>
    <property type="match status" value="1"/>
</dbReference>